<dbReference type="Proteomes" id="UP000076842">
    <property type="component" value="Unassembled WGS sequence"/>
</dbReference>
<dbReference type="AlphaFoldDB" id="A0A165C725"/>
<accession>A0A165C725</accession>
<dbReference type="PANTHER" id="PTHR33096">
    <property type="entry name" value="CXC2 DOMAIN-CONTAINING PROTEIN"/>
    <property type="match status" value="1"/>
</dbReference>
<proteinExistence type="predicted"/>
<dbReference type="EMBL" id="KV424187">
    <property type="protein sequence ID" value="KZT50342.1"/>
    <property type="molecule type" value="Genomic_DNA"/>
</dbReference>
<evidence type="ECO:0000256" key="1">
    <source>
        <dbReference type="SAM" id="MobiDB-lite"/>
    </source>
</evidence>
<dbReference type="STRING" id="1353952.A0A165C725"/>
<gene>
    <name evidence="2" type="ORF">CALCODRAFT_444761</name>
</gene>
<name>A0A165C725_9BASI</name>
<reference evidence="2 3" key="1">
    <citation type="journal article" date="2016" name="Mol. Biol. Evol.">
        <title>Comparative Genomics of Early-Diverging Mushroom-Forming Fungi Provides Insights into the Origins of Lignocellulose Decay Capabilities.</title>
        <authorList>
            <person name="Nagy L.G."/>
            <person name="Riley R."/>
            <person name="Tritt A."/>
            <person name="Adam C."/>
            <person name="Daum C."/>
            <person name="Floudas D."/>
            <person name="Sun H."/>
            <person name="Yadav J.S."/>
            <person name="Pangilinan J."/>
            <person name="Larsson K.H."/>
            <person name="Matsuura K."/>
            <person name="Barry K."/>
            <person name="Labutti K."/>
            <person name="Kuo R."/>
            <person name="Ohm R.A."/>
            <person name="Bhattacharya S.S."/>
            <person name="Shirouzu T."/>
            <person name="Yoshinaga Y."/>
            <person name="Martin F.M."/>
            <person name="Grigoriev I.V."/>
            <person name="Hibbett D.S."/>
        </authorList>
    </citation>
    <scope>NUCLEOTIDE SEQUENCE [LARGE SCALE GENOMIC DNA]</scope>
    <source>
        <strain evidence="2 3">HHB12733</strain>
    </source>
</reference>
<dbReference type="InterPro" id="IPR040521">
    <property type="entry name" value="KDZ"/>
</dbReference>
<keyword evidence="3" id="KW-1185">Reference proteome</keyword>
<evidence type="ECO:0008006" key="4">
    <source>
        <dbReference type="Google" id="ProtNLM"/>
    </source>
</evidence>
<dbReference type="PANTHER" id="PTHR33096:SF1">
    <property type="entry name" value="CXC1-LIKE CYSTEINE CLUSTER ASSOCIATED WITH KDZ TRANSPOSASES DOMAIN-CONTAINING PROTEIN"/>
    <property type="match status" value="1"/>
</dbReference>
<dbReference type="Pfam" id="PF18758">
    <property type="entry name" value="KDZ"/>
    <property type="match status" value="1"/>
</dbReference>
<feature type="region of interest" description="Disordered" evidence="1">
    <location>
        <begin position="1"/>
        <end position="25"/>
    </location>
</feature>
<evidence type="ECO:0000313" key="2">
    <source>
        <dbReference type="EMBL" id="KZT50342.1"/>
    </source>
</evidence>
<protein>
    <recommendedName>
        <fullName evidence="4">CxC1-like cysteine cluster associated with KDZ transposases domain-containing protein</fullName>
    </recommendedName>
</protein>
<sequence>MVDAQHPPETYQLPEATDSGGVAKGERASHRLRRYCPACFAQETWGQPAVEGPDVIVCADGNRQLRRFRGGIESVPVYSPEIFMSRESVDAVGQEMARKRASQPANRMPARLSAEALDRCKKSFKVADEDAALVNEKLFDPTGVVVLLCRHDIPLLACDIMTPGEQQKYVVAMLLELLKELPKAATVGLLYDIGCQLDHSCRMYDYLGEDFPRFIMGCSVLHAYGHEWACQVAYNPRRRDGFGLSDGEGSERVWSRTRREIPILRRADKSRRVMALDRKFRHCGETMKENLGRWFNQKLKLLAVHRHRADRLIQDSGMTEKELAEQHQLQVEQPQSGRSDSVKVIEGKIGIYKRLQSEMLRVESIIQDAQASISQLHGRTAGRAAFEGLHQCHAELMKKGEELFVELRIEQAFPEFRGVSSAFLHFLVLARQEKMNIRERVIGHMWELARLHRARGGGREPLGKRWAGWPRGTNLMLS</sequence>
<dbReference type="OrthoDB" id="3253684at2759"/>
<organism evidence="2 3">
    <name type="scientific">Calocera cornea HHB12733</name>
    <dbReference type="NCBI Taxonomy" id="1353952"/>
    <lineage>
        <taxon>Eukaryota</taxon>
        <taxon>Fungi</taxon>
        <taxon>Dikarya</taxon>
        <taxon>Basidiomycota</taxon>
        <taxon>Agaricomycotina</taxon>
        <taxon>Dacrymycetes</taxon>
        <taxon>Dacrymycetales</taxon>
        <taxon>Dacrymycetaceae</taxon>
        <taxon>Calocera</taxon>
    </lineage>
</organism>
<dbReference type="InParanoid" id="A0A165C725"/>
<evidence type="ECO:0000313" key="3">
    <source>
        <dbReference type="Proteomes" id="UP000076842"/>
    </source>
</evidence>